<evidence type="ECO:0000256" key="6">
    <source>
        <dbReference type="ARBA" id="ARBA00023273"/>
    </source>
</evidence>
<dbReference type="InterPro" id="IPR011993">
    <property type="entry name" value="PH-like_dom_sf"/>
</dbReference>
<dbReference type="PROSITE" id="PS50004">
    <property type="entry name" value="C2"/>
    <property type="match status" value="1"/>
</dbReference>
<keyword evidence="6" id="KW-0966">Cell projection</keyword>
<keyword evidence="3" id="KW-0343">GTPase activation</keyword>
<evidence type="ECO:0000259" key="7">
    <source>
        <dbReference type="PROSITE" id="PS50003"/>
    </source>
</evidence>
<dbReference type="SMART" id="SM00233">
    <property type="entry name" value="PH"/>
    <property type="match status" value="1"/>
</dbReference>
<dbReference type="CDD" id="cd04387">
    <property type="entry name" value="RhoGAP_Bcr"/>
    <property type="match status" value="1"/>
</dbReference>
<dbReference type="Pfam" id="PF19057">
    <property type="entry name" value="PH_19"/>
    <property type="match status" value="1"/>
</dbReference>
<dbReference type="Pfam" id="PF00168">
    <property type="entry name" value="C2"/>
    <property type="match status" value="1"/>
</dbReference>
<dbReference type="Ensembl" id="ENSSMAT00000040026.1">
    <property type="protein sequence ID" value="ENSSMAP00000069938.1"/>
    <property type="gene ID" value="ENSSMAG00000001077.2"/>
</dbReference>
<dbReference type="GO" id="GO:0043197">
    <property type="term" value="C:dendritic spine"/>
    <property type="evidence" value="ECO:0007669"/>
    <property type="project" value="UniProtKB-SubCell"/>
</dbReference>
<dbReference type="Proteomes" id="UP000694558">
    <property type="component" value="Chromosome 9"/>
</dbReference>
<dbReference type="InterPro" id="IPR000219">
    <property type="entry name" value="DH_dom"/>
</dbReference>
<organism evidence="11 12">
    <name type="scientific">Scophthalmus maximus</name>
    <name type="common">Turbot</name>
    <name type="synonym">Psetta maxima</name>
    <dbReference type="NCBI Taxonomy" id="52904"/>
    <lineage>
        <taxon>Eukaryota</taxon>
        <taxon>Metazoa</taxon>
        <taxon>Chordata</taxon>
        <taxon>Craniata</taxon>
        <taxon>Vertebrata</taxon>
        <taxon>Euteleostomi</taxon>
        <taxon>Actinopterygii</taxon>
        <taxon>Neopterygii</taxon>
        <taxon>Teleostei</taxon>
        <taxon>Neoteleostei</taxon>
        <taxon>Acanthomorphata</taxon>
        <taxon>Carangaria</taxon>
        <taxon>Pleuronectiformes</taxon>
        <taxon>Pleuronectoidei</taxon>
        <taxon>Scophthalmidae</taxon>
        <taxon>Scophthalmus</taxon>
    </lineage>
</organism>
<dbReference type="CDD" id="cd00160">
    <property type="entry name" value="RhoGEF"/>
    <property type="match status" value="1"/>
</dbReference>
<evidence type="ECO:0000313" key="12">
    <source>
        <dbReference type="Proteomes" id="UP000694558"/>
    </source>
</evidence>
<dbReference type="InterPro" id="IPR008936">
    <property type="entry name" value="Rho_GTPase_activation_prot"/>
</dbReference>
<feature type="domain" description="C2" evidence="8">
    <location>
        <begin position="459"/>
        <end position="588"/>
    </location>
</feature>
<dbReference type="SMART" id="SM00324">
    <property type="entry name" value="RhoGAP"/>
    <property type="match status" value="1"/>
</dbReference>
<dbReference type="PROSITE" id="PS50010">
    <property type="entry name" value="DH_2"/>
    <property type="match status" value="1"/>
</dbReference>
<dbReference type="CDD" id="cd08686">
    <property type="entry name" value="C2_ABR"/>
    <property type="match status" value="1"/>
</dbReference>
<dbReference type="GO" id="GO:0030424">
    <property type="term" value="C:axon"/>
    <property type="evidence" value="ECO:0007669"/>
    <property type="project" value="UniProtKB-SubCell"/>
</dbReference>
<sequence>MLSKHAVGKQMLKRDLAPFPLRCVPVQSVVFSSSNVHTWCGEGSHNILYITNIMGELDTAPLVELDQEKGLEMRKWVLSGILASEETYLSHLEALLIPMKPLKAAATTSQPMLTIQQIETIFFKVPELHEIHKDFYDALLPRVQDWSHQQCVGDLFQKLASQLGMYRAFVDNYKVAVETADKCCQANAQFAEISENLKVKSTKDSHSPSSTALLYKPVDRVMRSTLVLHDLLKHTHSSHPDYPLLQDALRISQNFLSSINEEITPRRQSMTVKKGENRQLLRDRFMVELVEGSRKLRHVFLFTDLLLCTKLKKQAAGKGQQYDCKWYIPLADLTFQTIEDCESTPIPLVQDEEIDAMKIKISQIKNEIQREKRTTKGPKAIERLRKKLSEQESLLLLMSPNMAFRVANRNGKGFTFLISSDYERAEWREIVREQQKKCDFSLTSLELQMLTNSCVKLQTVHTIPMSVNKEDDESSGLYGFLNVIVHSASGLKQSLNLYCSLEVDSFGYFVNKAKTRVYRDSTEPNWNEEFEIELEGSQTLRLLCYEKCGNKAKQGKEDGEITDKIMAKGQIKLDPQTLQNKDWQRSVITMNGIEVKLSMKFASREFSLKRMPSRKQSGVFGVKISVVTKRERSKVPLIVRQCVEEIERRGMEEVGIYRVSGVATDIQALKAAFDSNNRDVSVMMREMDVNAIAGTLKLYFRELPEPLFTDDLYPNFAGGIALSDSVAKESCMLNLLLSLPEPNLVTFLFLLDHLKRVAENESINKMSLHNLATVFGPTLLRPSEKDSKISHSSQPISMNDSWSLEVMAQVQVLLYFLQLESIPTPDSKRQSLLFSTEV</sequence>
<evidence type="ECO:0000259" key="8">
    <source>
        <dbReference type="PROSITE" id="PS50004"/>
    </source>
</evidence>
<evidence type="ECO:0000256" key="4">
    <source>
        <dbReference type="ARBA" id="ARBA00022658"/>
    </source>
</evidence>
<dbReference type="AlphaFoldDB" id="A0A8D3EDS9"/>
<name>A0A8D3EDS9_SCOMX</name>
<dbReference type="Pfam" id="PF00621">
    <property type="entry name" value="RhoGEF"/>
    <property type="match status" value="1"/>
</dbReference>
<dbReference type="PROSITE" id="PS50238">
    <property type="entry name" value="RHOGAP"/>
    <property type="match status" value="1"/>
</dbReference>
<dbReference type="GO" id="GO:0016020">
    <property type="term" value="C:membrane"/>
    <property type="evidence" value="ECO:0007669"/>
    <property type="project" value="TreeGrafter"/>
</dbReference>
<dbReference type="GO" id="GO:0005096">
    <property type="term" value="F:GTPase activator activity"/>
    <property type="evidence" value="ECO:0007669"/>
    <property type="project" value="UniProtKB-KW"/>
</dbReference>
<evidence type="ECO:0000256" key="2">
    <source>
        <dbReference type="ARBA" id="ARBA00004552"/>
    </source>
</evidence>
<accession>A0A8D3EDS9</accession>
<dbReference type="Gene3D" id="1.10.555.10">
    <property type="entry name" value="Rho GTPase activation protein"/>
    <property type="match status" value="1"/>
</dbReference>
<dbReference type="InterPro" id="IPR001849">
    <property type="entry name" value="PH_domain"/>
</dbReference>
<keyword evidence="5" id="KW-0770">Synapse</keyword>
<reference evidence="11" key="1">
    <citation type="submission" date="2023-05" db="EMBL/GenBank/DDBJ databases">
        <title>High-quality long-read genome of Scophthalmus maximus.</title>
        <authorList>
            <person name="Lien S."/>
            <person name="Martinez P."/>
        </authorList>
    </citation>
    <scope>NUCLEOTIDE SEQUENCE [LARGE SCALE GENOMIC DNA]</scope>
</reference>
<feature type="domain" description="PH" evidence="7">
    <location>
        <begin position="279"/>
        <end position="436"/>
    </location>
</feature>
<dbReference type="FunFam" id="1.10.555.10:FF:000004">
    <property type="entry name" value="active breakpoint cluster region-related protein-like"/>
    <property type="match status" value="1"/>
</dbReference>
<dbReference type="Gene3D" id="2.60.40.150">
    <property type="entry name" value="C2 domain"/>
    <property type="match status" value="1"/>
</dbReference>
<comment type="subcellular location">
    <subcellularLocation>
        <location evidence="1">Cell projection</location>
        <location evidence="1">Axon</location>
    </subcellularLocation>
    <subcellularLocation>
        <location evidence="2">Cell projection</location>
        <location evidence="2">Dendritic spine</location>
    </subcellularLocation>
</comment>
<feature type="domain" description="Rho-GAP" evidence="10">
    <location>
        <begin position="622"/>
        <end position="815"/>
    </location>
</feature>
<evidence type="ECO:0000259" key="9">
    <source>
        <dbReference type="PROSITE" id="PS50010"/>
    </source>
</evidence>
<dbReference type="GeneTree" id="ENSGT00940000153491"/>
<dbReference type="GO" id="GO:0005085">
    <property type="term" value="F:guanyl-nucleotide exchange factor activity"/>
    <property type="evidence" value="ECO:0007669"/>
    <property type="project" value="UniProtKB-KW"/>
</dbReference>
<reference evidence="11" key="2">
    <citation type="submission" date="2025-08" db="UniProtKB">
        <authorList>
            <consortium name="Ensembl"/>
        </authorList>
    </citation>
    <scope>IDENTIFICATION</scope>
</reference>
<dbReference type="InterPro" id="IPR037769">
    <property type="entry name" value="Abr/Bcr"/>
</dbReference>
<dbReference type="SMART" id="SM00239">
    <property type="entry name" value="C2"/>
    <property type="match status" value="1"/>
</dbReference>
<dbReference type="Gene3D" id="1.20.900.10">
    <property type="entry name" value="Dbl homology (DH) domain"/>
    <property type="match status" value="1"/>
</dbReference>
<dbReference type="SUPFAM" id="SSF48065">
    <property type="entry name" value="DBL homology domain (DH-domain)"/>
    <property type="match status" value="1"/>
</dbReference>
<protein>
    <submittedName>
        <fullName evidence="11">Uncharacterized protein</fullName>
    </submittedName>
</protein>
<dbReference type="GO" id="GO:0007165">
    <property type="term" value="P:signal transduction"/>
    <property type="evidence" value="ECO:0007669"/>
    <property type="project" value="InterPro"/>
</dbReference>
<dbReference type="SUPFAM" id="SSF50729">
    <property type="entry name" value="PH domain-like"/>
    <property type="match status" value="1"/>
</dbReference>
<dbReference type="FunFam" id="2.60.40.150:FF:000057">
    <property type="entry name" value="active breakpoint cluster region-related protein isoform X1"/>
    <property type="match status" value="1"/>
</dbReference>
<gene>
    <name evidence="11" type="primary">si:dkey-91m11.5</name>
</gene>
<dbReference type="PROSITE" id="PS50003">
    <property type="entry name" value="PH_DOMAIN"/>
    <property type="match status" value="1"/>
</dbReference>
<dbReference type="PANTHER" id="PTHR23182:SF3">
    <property type="entry name" value="BREAKPOINT CLUSTER REGION PROTEIN"/>
    <property type="match status" value="1"/>
</dbReference>
<evidence type="ECO:0000259" key="10">
    <source>
        <dbReference type="PROSITE" id="PS50238"/>
    </source>
</evidence>
<evidence type="ECO:0000256" key="3">
    <source>
        <dbReference type="ARBA" id="ARBA00022468"/>
    </source>
</evidence>
<dbReference type="SUPFAM" id="SSF49562">
    <property type="entry name" value="C2 domain (Calcium/lipid-binding domain, CaLB)"/>
    <property type="match status" value="1"/>
</dbReference>
<keyword evidence="4" id="KW-0344">Guanine-nucleotide releasing factor</keyword>
<dbReference type="Gene3D" id="2.30.29.30">
    <property type="entry name" value="Pleckstrin-homology domain (PH domain)/Phosphotyrosine-binding domain (PTB)"/>
    <property type="match status" value="1"/>
</dbReference>
<dbReference type="Pfam" id="PF00620">
    <property type="entry name" value="RhoGAP"/>
    <property type="match status" value="1"/>
</dbReference>
<evidence type="ECO:0000256" key="1">
    <source>
        <dbReference type="ARBA" id="ARBA00004489"/>
    </source>
</evidence>
<dbReference type="InterPro" id="IPR035892">
    <property type="entry name" value="C2_domain_sf"/>
</dbReference>
<proteinExistence type="predicted"/>
<dbReference type="InterPro" id="IPR000008">
    <property type="entry name" value="C2_dom"/>
</dbReference>
<dbReference type="PANTHER" id="PTHR23182">
    <property type="entry name" value="BREAKPOINT CLUSTER REGION PROTEIN BCR"/>
    <property type="match status" value="1"/>
</dbReference>
<dbReference type="SMART" id="SM00325">
    <property type="entry name" value="RhoGEF"/>
    <property type="match status" value="1"/>
</dbReference>
<dbReference type="InterPro" id="IPR035899">
    <property type="entry name" value="DBL_dom_sf"/>
</dbReference>
<feature type="domain" description="DH" evidence="9">
    <location>
        <begin position="73"/>
        <end position="262"/>
    </location>
</feature>
<dbReference type="SUPFAM" id="SSF48350">
    <property type="entry name" value="GTPase activation domain, GAP"/>
    <property type="match status" value="1"/>
</dbReference>
<dbReference type="InterPro" id="IPR000198">
    <property type="entry name" value="RhoGAP_dom"/>
</dbReference>
<evidence type="ECO:0000313" key="11">
    <source>
        <dbReference type="Ensembl" id="ENSSMAP00000069938.1"/>
    </source>
</evidence>
<evidence type="ECO:0000256" key="5">
    <source>
        <dbReference type="ARBA" id="ARBA00023018"/>
    </source>
</evidence>